<reference evidence="2" key="1">
    <citation type="submission" date="2018-12" db="EMBL/GenBank/DDBJ databases">
        <authorList>
            <person name="Syme R.A."/>
            <person name="Farfan-Caceres L."/>
            <person name="Lichtenzveig J."/>
        </authorList>
    </citation>
    <scope>NUCLEOTIDE SEQUENCE</scope>
    <source>
        <strain evidence="2">Al4</strain>
    </source>
</reference>
<reference evidence="2" key="2">
    <citation type="submission" date="2020-09" db="EMBL/GenBank/DDBJ databases">
        <title>Reference genome assembly for Australian Ascochyta lentis isolate Al4.</title>
        <authorList>
            <person name="Lee R.C."/>
            <person name="Farfan-Caceres L.M."/>
            <person name="Debler J.W."/>
            <person name="Williams A.H."/>
            <person name="Henares B.M."/>
        </authorList>
    </citation>
    <scope>NUCLEOTIDE SEQUENCE</scope>
    <source>
        <strain evidence="2">Al4</strain>
    </source>
</reference>
<feature type="compositionally biased region" description="Low complexity" evidence="1">
    <location>
        <begin position="95"/>
        <end position="106"/>
    </location>
</feature>
<feature type="compositionally biased region" description="Acidic residues" evidence="1">
    <location>
        <begin position="25"/>
        <end position="43"/>
    </location>
</feature>
<gene>
    <name evidence="2" type="ORF">EKO04_008850</name>
</gene>
<feature type="region of interest" description="Disordered" evidence="1">
    <location>
        <begin position="91"/>
        <end position="116"/>
    </location>
</feature>
<proteinExistence type="predicted"/>
<keyword evidence="3" id="KW-1185">Reference proteome</keyword>
<sequence length="237" mass="25665">MSAGWNEWHGNDVEDGDWVPSDSDAGSDSDYSDEGSDSDEEVEIYNQVEAMGSPTAVTVETFEDSSSVFRSSESSKLSFRDSMHGNALTYTVVDSSSGGEQTSTSSRPGGMLSPACSPLRSSVLTFSPSQALSGDAAQSIEERVLPASHEYHTSLSFTDEDQSPENYFDYQTIGSSEKIAAASSIWKGFSLDAMFAAEGLEEYDGAMVKQPRKRELETDCEPLSNGKRALIRESNHD</sequence>
<feature type="region of interest" description="Disordered" evidence="1">
    <location>
        <begin position="1"/>
        <end position="54"/>
    </location>
</feature>
<dbReference type="EMBL" id="RZGK01000016">
    <property type="protein sequence ID" value="KAF9693448.1"/>
    <property type="molecule type" value="Genomic_DNA"/>
</dbReference>
<evidence type="ECO:0000313" key="3">
    <source>
        <dbReference type="Proteomes" id="UP000651452"/>
    </source>
</evidence>
<organism evidence="2 3">
    <name type="scientific">Ascochyta lentis</name>
    <dbReference type="NCBI Taxonomy" id="205686"/>
    <lineage>
        <taxon>Eukaryota</taxon>
        <taxon>Fungi</taxon>
        <taxon>Dikarya</taxon>
        <taxon>Ascomycota</taxon>
        <taxon>Pezizomycotina</taxon>
        <taxon>Dothideomycetes</taxon>
        <taxon>Pleosporomycetidae</taxon>
        <taxon>Pleosporales</taxon>
        <taxon>Pleosporineae</taxon>
        <taxon>Didymellaceae</taxon>
        <taxon>Ascochyta</taxon>
    </lineage>
</organism>
<protein>
    <submittedName>
        <fullName evidence="2">Uncharacterized protein</fullName>
    </submittedName>
</protein>
<evidence type="ECO:0000256" key="1">
    <source>
        <dbReference type="SAM" id="MobiDB-lite"/>
    </source>
</evidence>
<accession>A0A8H7IYH3</accession>
<name>A0A8H7IYH3_9PLEO</name>
<comment type="caution">
    <text evidence="2">The sequence shown here is derived from an EMBL/GenBank/DDBJ whole genome shotgun (WGS) entry which is preliminary data.</text>
</comment>
<dbReference type="AlphaFoldDB" id="A0A8H7IYH3"/>
<evidence type="ECO:0000313" key="2">
    <source>
        <dbReference type="EMBL" id="KAF9693448.1"/>
    </source>
</evidence>
<dbReference type="Proteomes" id="UP000651452">
    <property type="component" value="Unassembled WGS sequence"/>
</dbReference>